<dbReference type="InterPro" id="IPR013098">
    <property type="entry name" value="Ig_I-set"/>
</dbReference>
<feature type="domain" description="Ig-like" evidence="4">
    <location>
        <begin position="558"/>
        <end position="647"/>
    </location>
</feature>
<feature type="domain" description="Ig-like" evidence="4">
    <location>
        <begin position="652"/>
        <end position="744"/>
    </location>
</feature>
<reference evidence="5" key="1">
    <citation type="submission" date="2023-06" db="EMBL/GenBank/DDBJ databases">
        <authorList>
            <person name="Delattre M."/>
        </authorList>
    </citation>
    <scope>NUCLEOTIDE SEQUENCE</scope>
    <source>
        <strain evidence="5">AF72</strain>
    </source>
</reference>
<dbReference type="FunFam" id="2.60.40.10:FF:000130">
    <property type="entry name" value="Hemicentin 1"/>
    <property type="match status" value="1"/>
</dbReference>
<dbReference type="PROSITE" id="PS50835">
    <property type="entry name" value="IG_LIKE"/>
    <property type="match status" value="14"/>
</dbReference>
<feature type="domain" description="Ig-like" evidence="4">
    <location>
        <begin position="468"/>
        <end position="549"/>
    </location>
</feature>
<keyword evidence="1" id="KW-0732">Signal</keyword>
<dbReference type="AlphaFoldDB" id="A0AA36DBK1"/>
<feature type="domain" description="Ig-like" evidence="4">
    <location>
        <begin position="1032"/>
        <end position="1122"/>
    </location>
</feature>
<dbReference type="SUPFAM" id="SSF48726">
    <property type="entry name" value="Immunoglobulin"/>
    <property type="match status" value="14"/>
</dbReference>
<name>A0AA36DBK1_9BILA</name>
<dbReference type="SMART" id="SM00408">
    <property type="entry name" value="IGc2"/>
    <property type="match status" value="13"/>
</dbReference>
<organism evidence="5 6">
    <name type="scientific">Mesorhabditis spiculigera</name>
    <dbReference type="NCBI Taxonomy" id="96644"/>
    <lineage>
        <taxon>Eukaryota</taxon>
        <taxon>Metazoa</taxon>
        <taxon>Ecdysozoa</taxon>
        <taxon>Nematoda</taxon>
        <taxon>Chromadorea</taxon>
        <taxon>Rhabditida</taxon>
        <taxon>Rhabditina</taxon>
        <taxon>Rhabditomorpha</taxon>
        <taxon>Rhabditoidea</taxon>
        <taxon>Rhabditidae</taxon>
        <taxon>Mesorhabditinae</taxon>
        <taxon>Mesorhabditis</taxon>
    </lineage>
</organism>
<accession>A0AA36DBK1</accession>
<dbReference type="InterPro" id="IPR013783">
    <property type="entry name" value="Ig-like_fold"/>
</dbReference>
<dbReference type="Gene3D" id="2.60.40.10">
    <property type="entry name" value="Immunoglobulins"/>
    <property type="match status" value="14"/>
</dbReference>
<keyword evidence="3" id="KW-0393">Immunoglobulin domain</keyword>
<feature type="domain" description="Ig-like" evidence="4">
    <location>
        <begin position="847"/>
        <end position="930"/>
    </location>
</feature>
<sequence length="1259" mass="138167">MSVPPKLGPDEVLELWKGKSATLSCEETEQSELRSTHTWTFPNGDGKPSNMEIPAETHKGFIVNVDDHNNGQYTCVVTNNAGTSKKKFRVVVLEPPQFVEKQFDQNVQVVQGSQLSLSCPVSGQPKPKIEWRRDGEPVGEEHGVTIFDEGEKIVLNYENIHKDDKAHSRYTCHVMNKAGNVSRDFFVQTVAPPEIKDTDAKTIIEVLEGRTATLNCNVSGDDVDIQWRKQGRNIEENEAAISQDRTKLVILEAKKEHEDVYTCTAKNPAGQVSRDFQVIVLAPPRIRGPLVEMVEVIEDQSLALLCQFDGTPEPEVSWTMGGSKIPDNAKVLNENQTLALEKVKPENAGDYKCAIKNKAGAAEKTFKVHVVEKPKFDVKDVQEIEVVLGKPFTFACIIESEDEKVERSWTRHALPLNGFEKDIQILADGAHLHLASAKKEDEGTYTCIAKNRAGESQKTYKLKVLVPPTIISEGGGYSVVENNSLVLPCEVEGEPNPKIVWHKDGKPVSTSTNLILNDGQQFKIAKASLNDKGSYACQAKNKVGEAEITFDVDVITKPTVAAGFKDSVEVKEGETALFKCPILDANFKGKITWLKDFQPLVLDEKKYTTTQDNRRLHLLNATVRDESGYSCRVKNDAGETRADYRLVVFVPPAIVMLDKDKDRSVIENKTVTLSCPATGKPEPTITWLKDGEPLTERNIGKIVPSAQLIKNEIKIARVNAKDAGQFTCEAKNVAGSAEQDVMLTVKTPPRIDKDGIPSVVEEVAGSTVTLSCPVYGKPQPAVTWLKNGRPLSEGLNIKTSSNGQKLYFLGLTKEEADRYTCIAKNPAGEDKRDFDVKLLEAPSFDGPNIVRRVQTNEGRPSVLNCPASGSPAPNITWLRDGITLVPGPRYVILDNGRQLQISHTQAEDRARYTCIATNSVGSDDLETTLDVVSIPKISGDAHEVLEVIENERQDLHCNVVESESGVEIEWQKAGQTIGPDLLRENPFLQLPSSGRRLHLLSAKTGDAGRYTCVVKNPAGEARKTFELKVFVPASINEATSSPDMQTVIPGHKIQIECDAEGQPMPTIEWYHNDVRLENGLTAKLSNNNETLIVDEASNESGGRYTCRAANKAGLASKDFVIKMTGPPVFDQGLEKLNVAVEDSISLTCVVSSGGPNVAVKWIVNGKPVENGELSSTVQIENRTVQITKARLSDVGQYVCVATNEGGEARKTFELSVLEAPRFLDMTNRHPSIVVGRPLTLDCSATGTPKPTILWLKVGN</sequence>
<evidence type="ECO:0000256" key="3">
    <source>
        <dbReference type="ARBA" id="ARBA00023319"/>
    </source>
</evidence>
<dbReference type="FunFam" id="2.60.40.10:FF:000503">
    <property type="entry name" value="Hemicentin 1"/>
    <property type="match status" value="6"/>
</dbReference>
<dbReference type="EMBL" id="CATQJA010002665">
    <property type="protein sequence ID" value="CAJ0583273.1"/>
    <property type="molecule type" value="Genomic_DNA"/>
</dbReference>
<feature type="domain" description="Ig-like" evidence="4">
    <location>
        <begin position="1220"/>
        <end position="1259"/>
    </location>
</feature>
<feature type="domain" description="Ig-like" evidence="4">
    <location>
        <begin position="193"/>
        <end position="279"/>
    </location>
</feature>
<dbReference type="CDD" id="cd00096">
    <property type="entry name" value="Ig"/>
    <property type="match status" value="1"/>
</dbReference>
<keyword evidence="2" id="KW-1015">Disulfide bond</keyword>
<feature type="domain" description="Ig-like" evidence="4">
    <location>
        <begin position="5"/>
        <end position="91"/>
    </location>
</feature>
<evidence type="ECO:0000259" key="4">
    <source>
        <dbReference type="PROSITE" id="PS50835"/>
    </source>
</evidence>
<dbReference type="PANTHER" id="PTHR45080:SF8">
    <property type="entry name" value="IG-LIKE DOMAIN-CONTAINING PROTEIN"/>
    <property type="match status" value="1"/>
</dbReference>
<dbReference type="Pfam" id="PF07679">
    <property type="entry name" value="I-set"/>
    <property type="match status" value="13"/>
</dbReference>
<feature type="domain" description="Ig-like" evidence="4">
    <location>
        <begin position="289"/>
        <end position="369"/>
    </location>
</feature>
<dbReference type="PANTHER" id="PTHR45080">
    <property type="entry name" value="CONTACTIN 5"/>
    <property type="match status" value="1"/>
</dbReference>
<proteinExistence type="predicted"/>
<dbReference type="InterPro" id="IPR036179">
    <property type="entry name" value="Ig-like_dom_sf"/>
</dbReference>
<evidence type="ECO:0000313" key="5">
    <source>
        <dbReference type="EMBL" id="CAJ0583273.1"/>
    </source>
</evidence>
<evidence type="ECO:0000313" key="6">
    <source>
        <dbReference type="Proteomes" id="UP001177023"/>
    </source>
</evidence>
<feature type="non-terminal residue" evidence="5">
    <location>
        <position position="1"/>
    </location>
</feature>
<keyword evidence="6" id="KW-1185">Reference proteome</keyword>
<feature type="domain" description="Ig-like" evidence="4">
    <location>
        <begin position="374"/>
        <end position="463"/>
    </location>
</feature>
<dbReference type="InterPro" id="IPR003598">
    <property type="entry name" value="Ig_sub2"/>
</dbReference>
<protein>
    <recommendedName>
        <fullName evidence="4">Ig-like domain-containing protein</fullName>
    </recommendedName>
</protein>
<evidence type="ECO:0000256" key="1">
    <source>
        <dbReference type="ARBA" id="ARBA00022729"/>
    </source>
</evidence>
<dbReference type="InterPro" id="IPR003599">
    <property type="entry name" value="Ig_sub"/>
</dbReference>
<feature type="domain" description="Ig-like" evidence="4">
    <location>
        <begin position="935"/>
        <end position="1028"/>
    </location>
</feature>
<gene>
    <name evidence="5" type="ORF">MSPICULIGERA_LOCUS21361</name>
</gene>
<evidence type="ECO:0000256" key="2">
    <source>
        <dbReference type="ARBA" id="ARBA00023157"/>
    </source>
</evidence>
<feature type="domain" description="Ig-like" evidence="4">
    <location>
        <begin position="749"/>
        <end position="837"/>
    </location>
</feature>
<dbReference type="InterPro" id="IPR050958">
    <property type="entry name" value="Cell_Adh-Cytoskel_Orgn"/>
</dbReference>
<dbReference type="InterPro" id="IPR007110">
    <property type="entry name" value="Ig-like_dom"/>
</dbReference>
<dbReference type="GO" id="GO:0007156">
    <property type="term" value="P:homophilic cell adhesion via plasma membrane adhesion molecules"/>
    <property type="evidence" value="ECO:0007669"/>
    <property type="project" value="TreeGrafter"/>
</dbReference>
<feature type="domain" description="Ig-like" evidence="4">
    <location>
        <begin position="1126"/>
        <end position="1215"/>
    </location>
</feature>
<dbReference type="GO" id="GO:0005886">
    <property type="term" value="C:plasma membrane"/>
    <property type="evidence" value="ECO:0007669"/>
    <property type="project" value="TreeGrafter"/>
</dbReference>
<comment type="caution">
    <text evidence="5">The sequence shown here is derived from an EMBL/GenBank/DDBJ whole genome shotgun (WGS) entry which is preliminary data.</text>
</comment>
<dbReference type="SMART" id="SM00409">
    <property type="entry name" value="IG"/>
    <property type="match status" value="13"/>
</dbReference>
<dbReference type="Proteomes" id="UP001177023">
    <property type="component" value="Unassembled WGS sequence"/>
</dbReference>
<feature type="domain" description="Ig-like" evidence="4">
    <location>
        <begin position="96"/>
        <end position="188"/>
    </location>
</feature>
<dbReference type="FunFam" id="2.60.40.10:FF:000107">
    <property type="entry name" value="Myosin, light chain kinase a"/>
    <property type="match status" value="1"/>
</dbReference>